<reference evidence="7" key="1">
    <citation type="submission" date="2020-10" db="EMBL/GenBank/DDBJ databases">
        <authorList>
            <person name="Gilroy R."/>
        </authorList>
    </citation>
    <scope>NUCLEOTIDE SEQUENCE</scope>
    <source>
        <strain evidence="7">CHK195-26880</strain>
    </source>
</reference>
<dbReference type="Gene3D" id="3.40.50.150">
    <property type="entry name" value="Vaccinia Virus protein VP39"/>
    <property type="match status" value="1"/>
</dbReference>
<evidence type="ECO:0000256" key="4">
    <source>
        <dbReference type="PROSITE-ProRule" id="PRU01024"/>
    </source>
</evidence>
<keyword evidence="3 4" id="KW-0949">S-adenosyl-L-methionine</keyword>
<dbReference type="PROSITE" id="PS01230">
    <property type="entry name" value="TRMA_1"/>
    <property type="match status" value="1"/>
</dbReference>
<dbReference type="Proteomes" id="UP000886833">
    <property type="component" value="Unassembled WGS sequence"/>
</dbReference>
<dbReference type="GO" id="GO:0070475">
    <property type="term" value="P:rRNA base methylation"/>
    <property type="evidence" value="ECO:0007669"/>
    <property type="project" value="TreeGrafter"/>
</dbReference>
<evidence type="ECO:0000259" key="6">
    <source>
        <dbReference type="PROSITE" id="PS50926"/>
    </source>
</evidence>
<evidence type="ECO:0000256" key="5">
    <source>
        <dbReference type="PROSITE-ProRule" id="PRU10015"/>
    </source>
</evidence>
<dbReference type="EMBL" id="DVKQ01000069">
    <property type="protein sequence ID" value="HIT37894.1"/>
    <property type="molecule type" value="Genomic_DNA"/>
</dbReference>
<dbReference type="GO" id="GO:0070041">
    <property type="term" value="F:rRNA (uridine-C5-)-methyltransferase activity"/>
    <property type="evidence" value="ECO:0007669"/>
    <property type="project" value="TreeGrafter"/>
</dbReference>
<sequence length="398" mass="45555">MLVKIIDYDHQGRGIAKIDNKVIFIPKVRLGEEVSIDIVKDKKRYSIGKRCDTLKVSYCPYYQTCGGCQIGHLTYDEQLEFKKNTVKNIFSKYTNYNLDTLEIIPTKCYNYRNKVTYHIKEDKLGYYEEETNNLIEVDKCNLLDSDIITLTASLNSFIKVHKKLNKAIIKSLDGKLMLILEGKESKESIKEFFSPKVSSLYYNNELISGVPSLMIEVLSKKFMVRKDSFFQVNKEGISLIYKEVINLLKGLNSNTIYDLYCGTGTISLLVSDYAKKVIGIEVVEDAVRDAKNNAKLNNVTNTEFYLGDVSKVIKKIDYIPDTIILDPPRSGISKDLIEFLLSLKVKNIIYVSCNPLTLARDINLLDSNYSLKSIKLVDEFPNTYHLESITLLNLRKEN</sequence>
<dbReference type="AlphaFoldDB" id="A0A9D1GCZ0"/>
<keyword evidence="2 4" id="KW-0808">Transferase</keyword>
<gene>
    <name evidence="7" type="ORF">IAB59_05415</name>
</gene>
<dbReference type="PANTHER" id="PTHR11061">
    <property type="entry name" value="RNA M5U METHYLTRANSFERASE"/>
    <property type="match status" value="1"/>
</dbReference>
<dbReference type="Gene3D" id="2.40.50.140">
    <property type="entry name" value="Nucleic acid-binding proteins"/>
    <property type="match status" value="1"/>
</dbReference>
<feature type="binding site" evidence="4">
    <location>
        <position position="326"/>
    </location>
    <ligand>
        <name>S-adenosyl-L-methionine</name>
        <dbReference type="ChEBI" id="CHEBI:59789"/>
    </ligand>
</feature>
<reference evidence="7" key="2">
    <citation type="journal article" date="2021" name="PeerJ">
        <title>Extensive microbial diversity within the chicken gut microbiome revealed by metagenomics and culture.</title>
        <authorList>
            <person name="Gilroy R."/>
            <person name="Ravi A."/>
            <person name="Getino M."/>
            <person name="Pursley I."/>
            <person name="Horton D.L."/>
            <person name="Alikhan N.F."/>
            <person name="Baker D."/>
            <person name="Gharbi K."/>
            <person name="Hall N."/>
            <person name="Watson M."/>
            <person name="Adriaenssens E.M."/>
            <person name="Foster-Nyarko E."/>
            <person name="Jarju S."/>
            <person name="Secka A."/>
            <person name="Antonio M."/>
            <person name="Oren A."/>
            <person name="Chaudhuri R.R."/>
            <person name="La Ragione R."/>
            <person name="Hildebrand F."/>
            <person name="Pallen M.J."/>
        </authorList>
    </citation>
    <scope>NUCLEOTIDE SEQUENCE</scope>
    <source>
        <strain evidence="7">CHK195-26880</strain>
    </source>
</reference>
<dbReference type="Pfam" id="PF05958">
    <property type="entry name" value="tRNA_U5-meth_tr"/>
    <property type="match status" value="1"/>
</dbReference>
<comment type="similarity">
    <text evidence="4">Belongs to the class I-like SAM-binding methyltransferase superfamily. RNA M5U methyltransferase family.</text>
</comment>
<dbReference type="InterPro" id="IPR012340">
    <property type="entry name" value="NA-bd_OB-fold"/>
</dbReference>
<feature type="domain" description="TRAM" evidence="6">
    <location>
        <begin position="1"/>
        <end position="52"/>
    </location>
</feature>
<organism evidence="7 8">
    <name type="scientific">Candidatus Onthousia faecipullorum</name>
    <dbReference type="NCBI Taxonomy" id="2840887"/>
    <lineage>
        <taxon>Bacteria</taxon>
        <taxon>Bacillati</taxon>
        <taxon>Bacillota</taxon>
        <taxon>Bacilli</taxon>
        <taxon>Candidatus Onthousia</taxon>
    </lineage>
</organism>
<evidence type="ECO:0000256" key="3">
    <source>
        <dbReference type="ARBA" id="ARBA00022691"/>
    </source>
</evidence>
<dbReference type="InterPro" id="IPR002792">
    <property type="entry name" value="TRAM_dom"/>
</dbReference>
<dbReference type="SUPFAM" id="SSF50249">
    <property type="entry name" value="Nucleic acid-binding proteins"/>
    <property type="match status" value="1"/>
</dbReference>
<proteinExistence type="inferred from homology"/>
<dbReference type="InterPro" id="IPR030390">
    <property type="entry name" value="MeTrfase_TrmA_AS"/>
</dbReference>
<comment type="caution">
    <text evidence="7">The sequence shown here is derived from an EMBL/GenBank/DDBJ whole genome shotgun (WGS) entry which is preliminary data.</text>
</comment>
<feature type="active site" evidence="5">
    <location>
        <position position="353"/>
    </location>
</feature>
<dbReference type="PROSITE" id="PS51687">
    <property type="entry name" value="SAM_MT_RNA_M5U"/>
    <property type="match status" value="1"/>
</dbReference>
<name>A0A9D1GCZ0_9FIRM</name>
<dbReference type="SUPFAM" id="SSF53335">
    <property type="entry name" value="S-adenosyl-L-methionine-dependent methyltransferases"/>
    <property type="match status" value="1"/>
</dbReference>
<dbReference type="InterPro" id="IPR010280">
    <property type="entry name" value="U5_MeTrfase_fam"/>
</dbReference>
<evidence type="ECO:0000256" key="2">
    <source>
        <dbReference type="ARBA" id="ARBA00022679"/>
    </source>
</evidence>
<evidence type="ECO:0000256" key="1">
    <source>
        <dbReference type="ARBA" id="ARBA00022603"/>
    </source>
</evidence>
<dbReference type="InterPro" id="IPR029063">
    <property type="entry name" value="SAM-dependent_MTases_sf"/>
</dbReference>
<dbReference type="PROSITE" id="PS50926">
    <property type="entry name" value="TRAM"/>
    <property type="match status" value="1"/>
</dbReference>
<feature type="binding site" evidence="4">
    <location>
        <position position="231"/>
    </location>
    <ligand>
        <name>S-adenosyl-L-methionine</name>
        <dbReference type="ChEBI" id="CHEBI:59789"/>
    </ligand>
</feature>
<dbReference type="FunFam" id="3.40.50.150:FF:000009">
    <property type="entry name" value="23S rRNA (Uracil(1939)-C(5))-methyltransferase RlmD"/>
    <property type="match status" value="1"/>
</dbReference>
<evidence type="ECO:0000313" key="7">
    <source>
        <dbReference type="EMBL" id="HIT37894.1"/>
    </source>
</evidence>
<dbReference type="PANTHER" id="PTHR11061:SF30">
    <property type="entry name" value="TRNA (URACIL(54)-C(5))-METHYLTRANSFERASE"/>
    <property type="match status" value="1"/>
</dbReference>
<dbReference type="Pfam" id="PF01938">
    <property type="entry name" value="TRAM"/>
    <property type="match status" value="1"/>
</dbReference>
<feature type="active site" description="Nucleophile" evidence="4">
    <location>
        <position position="353"/>
    </location>
</feature>
<feature type="binding site" evidence="4">
    <location>
        <position position="281"/>
    </location>
    <ligand>
        <name>S-adenosyl-L-methionine</name>
        <dbReference type="ChEBI" id="CHEBI:59789"/>
    </ligand>
</feature>
<accession>A0A9D1GCZ0</accession>
<feature type="binding site" evidence="4">
    <location>
        <position position="260"/>
    </location>
    <ligand>
        <name>S-adenosyl-L-methionine</name>
        <dbReference type="ChEBI" id="CHEBI:59789"/>
    </ligand>
</feature>
<dbReference type="CDD" id="cd02440">
    <property type="entry name" value="AdoMet_MTases"/>
    <property type="match status" value="1"/>
</dbReference>
<keyword evidence="1 4" id="KW-0489">Methyltransferase</keyword>
<evidence type="ECO:0000313" key="8">
    <source>
        <dbReference type="Proteomes" id="UP000886833"/>
    </source>
</evidence>
<dbReference type="Gene3D" id="2.40.50.1070">
    <property type="match status" value="1"/>
</dbReference>
<protein>
    <submittedName>
        <fullName evidence="7">Class I SAM-dependent RNA methyltransferase</fullName>
    </submittedName>
</protein>